<dbReference type="AlphaFoldDB" id="D9PMD3"/>
<feature type="non-terminal residue" evidence="1">
    <location>
        <position position="96"/>
    </location>
</feature>
<reference evidence="1" key="2">
    <citation type="journal article" date="2011" name="Microb. Ecol.">
        <title>Taxonomic and Functional Metagenomic Profiling of the Microbial Community in the Anoxic Sediment of a Sub-saline Shallow Lake (Laguna de Carrizo, Central Spain).</title>
        <authorList>
            <person name="Ferrer M."/>
            <person name="Guazzaroni M.E."/>
            <person name="Richter M."/>
            <person name="Garcia-Salamanca A."/>
            <person name="Yarza P."/>
            <person name="Suarez-Suarez A."/>
            <person name="Solano J."/>
            <person name="Alcaide M."/>
            <person name="van Dillewijn P."/>
            <person name="Molina-Henares M.A."/>
            <person name="Lopez-Cortes N."/>
            <person name="Al-Ramahi Y."/>
            <person name="Guerrero C."/>
            <person name="Acosta A."/>
            <person name="de Eugenio L.I."/>
            <person name="Martinez V."/>
            <person name="Marques S."/>
            <person name="Rojo F."/>
            <person name="Santero E."/>
            <person name="Genilloud O."/>
            <person name="Perez-Perez J."/>
            <person name="Rossello-Mora R."/>
            <person name="Ramos J.L."/>
        </authorList>
    </citation>
    <scope>NUCLEOTIDE SEQUENCE</scope>
</reference>
<proteinExistence type="predicted"/>
<dbReference type="EMBL" id="ADZX01000817">
    <property type="protein sequence ID" value="EFK95282.1"/>
    <property type="molecule type" value="Genomic_DNA"/>
</dbReference>
<protein>
    <submittedName>
        <fullName evidence="1">Uncharacterized protein</fullName>
    </submittedName>
</protein>
<reference evidence="1" key="1">
    <citation type="submission" date="2010-07" db="EMBL/GenBank/DDBJ databases">
        <authorList>
            <consortium name="CONSOLIDER consortium CSD2007-00005"/>
            <person name="Guazzaroni M.-E."/>
            <person name="Richter M."/>
            <person name="Garcia-Salamanca A."/>
            <person name="Yarza P."/>
            <person name="Ferrer M."/>
        </authorList>
    </citation>
    <scope>NUCLEOTIDE SEQUENCE</scope>
</reference>
<evidence type="ECO:0000313" key="1">
    <source>
        <dbReference type="EMBL" id="EFK95282.1"/>
    </source>
</evidence>
<sequence>MPVRSAIYSFPDMSGDVQAVPPQGQKMNLLVGGSRANPENLGSTAYEYQQNGTMGRQVEHRAGFTGTPYSTYIHFDWMEALTNVLNGSRGIGYQAY</sequence>
<organism evidence="1">
    <name type="scientific">sediment metagenome</name>
    <dbReference type="NCBI Taxonomy" id="749907"/>
    <lineage>
        <taxon>unclassified sequences</taxon>
        <taxon>metagenomes</taxon>
        <taxon>ecological metagenomes</taxon>
    </lineage>
</organism>
<name>D9PMD3_9ZZZZ</name>
<comment type="caution">
    <text evidence="1">The sequence shown here is derived from an EMBL/GenBank/DDBJ whole genome shotgun (WGS) entry which is preliminary data.</text>
</comment>
<gene>
    <name evidence="1" type="ORF">LDC_2711</name>
</gene>
<accession>D9PMD3</accession>